<dbReference type="EC" id="2.7.13.3" evidence="3"/>
<dbReference type="Proteomes" id="UP000183750">
    <property type="component" value="Unassembled WGS sequence"/>
</dbReference>
<keyword evidence="10 11" id="KW-0472">Membrane</keyword>
<keyword evidence="6 11" id="KW-0812">Transmembrane</keyword>
<evidence type="ECO:0000256" key="7">
    <source>
        <dbReference type="ARBA" id="ARBA00022777"/>
    </source>
</evidence>
<dbReference type="PRINTS" id="PR00344">
    <property type="entry name" value="BCTRLSENSOR"/>
</dbReference>
<dbReference type="PROSITE" id="PS50109">
    <property type="entry name" value="HIS_KIN"/>
    <property type="match status" value="1"/>
</dbReference>
<keyword evidence="14" id="KW-1185">Reference proteome</keyword>
<dbReference type="AlphaFoldDB" id="A0A1H4RI20"/>
<feature type="transmembrane region" description="Helical" evidence="11">
    <location>
        <begin position="71"/>
        <end position="95"/>
    </location>
</feature>
<dbReference type="SUPFAM" id="SSF47384">
    <property type="entry name" value="Homodimeric domain of signal transducing histidine kinase"/>
    <property type="match status" value="1"/>
</dbReference>
<evidence type="ECO:0000256" key="2">
    <source>
        <dbReference type="ARBA" id="ARBA00004236"/>
    </source>
</evidence>
<evidence type="ECO:0000256" key="11">
    <source>
        <dbReference type="SAM" id="Phobius"/>
    </source>
</evidence>
<dbReference type="InterPro" id="IPR050428">
    <property type="entry name" value="TCS_sensor_his_kinase"/>
</dbReference>
<evidence type="ECO:0000259" key="12">
    <source>
        <dbReference type="PROSITE" id="PS50109"/>
    </source>
</evidence>
<dbReference type="Pfam" id="PF00512">
    <property type="entry name" value="HisKA"/>
    <property type="match status" value="1"/>
</dbReference>
<gene>
    <name evidence="13" type="ORF">SAMN04489807_3401</name>
</gene>
<dbReference type="GO" id="GO:0005886">
    <property type="term" value="C:plasma membrane"/>
    <property type="evidence" value="ECO:0007669"/>
    <property type="project" value="UniProtKB-SubCell"/>
</dbReference>
<dbReference type="PANTHER" id="PTHR45436:SF5">
    <property type="entry name" value="SENSOR HISTIDINE KINASE TRCS"/>
    <property type="match status" value="1"/>
</dbReference>
<dbReference type="CDD" id="cd00082">
    <property type="entry name" value="HisKA"/>
    <property type="match status" value="1"/>
</dbReference>
<proteinExistence type="predicted"/>
<dbReference type="InterPro" id="IPR036890">
    <property type="entry name" value="HATPase_C_sf"/>
</dbReference>
<dbReference type="Gene3D" id="3.30.565.10">
    <property type="entry name" value="Histidine kinase-like ATPase, C-terminal domain"/>
    <property type="match status" value="1"/>
</dbReference>
<dbReference type="InterPro" id="IPR003661">
    <property type="entry name" value="HisK_dim/P_dom"/>
</dbReference>
<dbReference type="OrthoDB" id="9786919at2"/>
<accession>A0A1H4RI20</accession>
<comment type="catalytic activity">
    <reaction evidence="1">
        <text>ATP + protein L-histidine = ADP + protein N-phospho-L-histidine.</text>
        <dbReference type="EC" id="2.7.13.3"/>
    </reaction>
</comment>
<evidence type="ECO:0000313" key="13">
    <source>
        <dbReference type="EMBL" id="SEC31476.1"/>
    </source>
</evidence>
<dbReference type="PANTHER" id="PTHR45436">
    <property type="entry name" value="SENSOR HISTIDINE KINASE YKOH"/>
    <property type="match status" value="1"/>
</dbReference>
<evidence type="ECO:0000256" key="5">
    <source>
        <dbReference type="ARBA" id="ARBA00022679"/>
    </source>
</evidence>
<dbReference type="InterPro" id="IPR036097">
    <property type="entry name" value="HisK_dim/P_sf"/>
</dbReference>
<keyword evidence="5" id="KW-0808">Transferase</keyword>
<organism evidence="13 14">
    <name type="scientific">Microbacterium hydrocarbonoxydans</name>
    <dbReference type="NCBI Taxonomy" id="273678"/>
    <lineage>
        <taxon>Bacteria</taxon>
        <taxon>Bacillati</taxon>
        <taxon>Actinomycetota</taxon>
        <taxon>Actinomycetes</taxon>
        <taxon>Micrococcales</taxon>
        <taxon>Microbacteriaceae</taxon>
        <taxon>Microbacterium</taxon>
    </lineage>
</organism>
<name>A0A1H4RI20_9MICO</name>
<dbReference type="GO" id="GO:0000155">
    <property type="term" value="F:phosphorelay sensor kinase activity"/>
    <property type="evidence" value="ECO:0007669"/>
    <property type="project" value="InterPro"/>
</dbReference>
<keyword evidence="8 11" id="KW-1133">Transmembrane helix</keyword>
<evidence type="ECO:0000256" key="6">
    <source>
        <dbReference type="ARBA" id="ARBA00022692"/>
    </source>
</evidence>
<keyword evidence="4" id="KW-0597">Phosphoprotein</keyword>
<feature type="transmembrane region" description="Helical" evidence="11">
    <location>
        <begin position="12"/>
        <end position="40"/>
    </location>
</feature>
<dbReference type="SMART" id="SM00388">
    <property type="entry name" value="HisKA"/>
    <property type="match status" value="1"/>
</dbReference>
<evidence type="ECO:0000256" key="1">
    <source>
        <dbReference type="ARBA" id="ARBA00000085"/>
    </source>
</evidence>
<dbReference type="RefSeq" id="WP_042538261.1">
    <property type="nucleotide sequence ID" value="NZ_FNSQ01000005.1"/>
</dbReference>
<comment type="subcellular location">
    <subcellularLocation>
        <location evidence="2">Cell membrane</location>
    </subcellularLocation>
</comment>
<dbReference type="CDD" id="cd00075">
    <property type="entry name" value="HATPase"/>
    <property type="match status" value="1"/>
</dbReference>
<dbReference type="EMBL" id="FNSQ01000005">
    <property type="protein sequence ID" value="SEC31476.1"/>
    <property type="molecule type" value="Genomic_DNA"/>
</dbReference>
<keyword evidence="9" id="KW-0902">Two-component regulatory system</keyword>
<feature type="domain" description="Histidine kinase" evidence="12">
    <location>
        <begin position="115"/>
        <end position="325"/>
    </location>
</feature>
<evidence type="ECO:0000313" key="14">
    <source>
        <dbReference type="Proteomes" id="UP000183750"/>
    </source>
</evidence>
<evidence type="ECO:0000256" key="10">
    <source>
        <dbReference type="ARBA" id="ARBA00023136"/>
    </source>
</evidence>
<dbReference type="InterPro" id="IPR003594">
    <property type="entry name" value="HATPase_dom"/>
</dbReference>
<reference evidence="14" key="1">
    <citation type="submission" date="2016-10" db="EMBL/GenBank/DDBJ databases">
        <authorList>
            <person name="Varghese N."/>
            <person name="Submissions S."/>
        </authorList>
    </citation>
    <scope>NUCLEOTIDE SEQUENCE [LARGE SCALE GENOMIC DNA]</scope>
    <source>
        <strain evidence="14">DSM 16089</strain>
    </source>
</reference>
<evidence type="ECO:0000256" key="9">
    <source>
        <dbReference type="ARBA" id="ARBA00023012"/>
    </source>
</evidence>
<dbReference type="Gene3D" id="1.10.287.130">
    <property type="match status" value="1"/>
</dbReference>
<evidence type="ECO:0000256" key="8">
    <source>
        <dbReference type="ARBA" id="ARBA00022989"/>
    </source>
</evidence>
<dbReference type="InterPro" id="IPR005467">
    <property type="entry name" value="His_kinase_dom"/>
</dbReference>
<keyword evidence="7 13" id="KW-0418">Kinase</keyword>
<protein>
    <recommendedName>
        <fullName evidence="3">histidine kinase</fullName>
        <ecNumber evidence="3">2.7.13.3</ecNumber>
    </recommendedName>
</protein>
<dbReference type="SUPFAM" id="SSF55874">
    <property type="entry name" value="ATPase domain of HSP90 chaperone/DNA topoisomerase II/histidine kinase"/>
    <property type="match status" value="1"/>
</dbReference>
<dbReference type="SMART" id="SM00387">
    <property type="entry name" value="HATPase_c"/>
    <property type="match status" value="1"/>
</dbReference>
<evidence type="ECO:0000256" key="3">
    <source>
        <dbReference type="ARBA" id="ARBA00012438"/>
    </source>
</evidence>
<evidence type="ECO:0000256" key="4">
    <source>
        <dbReference type="ARBA" id="ARBA00022553"/>
    </source>
</evidence>
<sequence length="325" mass="34432">MSDADNRRVRRAALSIGLWVGVSSGVIVAIGIGVLIAVVLSTSRREGEEHGGGWFGGPAGTRDDFIVDIDVIVPAVIIIGVIGVVLLGVVAAVAARRSVRPLGEALRRQRNFVADASHELRTPLTALTSRIQVLQRRHDRGEDLGAGLTNLRRDADMMADVLNDLLIAAEGESFADGNADVATAAATAVAAMTTSEKRSEVSLAITVDQEVKAQLPEVTLVRILVALLDNAVQHSPARGTVSIRIARDARNVTVRVIDEGSGIEGISPEQVFERFARPRESGRPRSFGLGLSLVRDVARRAGGSIEVERSTASGTTFLLTLPAHP</sequence>
<dbReference type="Pfam" id="PF02518">
    <property type="entry name" value="HATPase_c"/>
    <property type="match status" value="1"/>
</dbReference>
<dbReference type="InterPro" id="IPR004358">
    <property type="entry name" value="Sig_transdc_His_kin-like_C"/>
</dbReference>